<reference evidence="2 3" key="1">
    <citation type="submission" date="2019-01" db="EMBL/GenBank/DDBJ databases">
        <title>Sequencing of cultivated peanut Arachis hypogaea provides insights into genome evolution and oil improvement.</title>
        <authorList>
            <person name="Chen X."/>
        </authorList>
    </citation>
    <scope>NUCLEOTIDE SEQUENCE [LARGE SCALE GENOMIC DNA]</scope>
    <source>
        <strain evidence="3">cv. Fuhuasheng</strain>
        <tissue evidence="2">Leaves</tissue>
    </source>
</reference>
<dbReference type="Proteomes" id="UP000289738">
    <property type="component" value="Chromosome B04"/>
</dbReference>
<comment type="caution">
    <text evidence="2">The sequence shown here is derived from an EMBL/GenBank/DDBJ whole genome shotgun (WGS) entry which is preliminary data.</text>
</comment>
<evidence type="ECO:0000313" key="2">
    <source>
        <dbReference type="EMBL" id="RYR15483.1"/>
    </source>
</evidence>
<keyword evidence="1" id="KW-0472">Membrane</keyword>
<protein>
    <submittedName>
        <fullName evidence="2">Uncharacterized protein</fullName>
    </submittedName>
</protein>
<name>A0A444ZMT7_ARAHY</name>
<dbReference type="EMBL" id="SDMP01000014">
    <property type="protein sequence ID" value="RYR15483.1"/>
    <property type="molecule type" value="Genomic_DNA"/>
</dbReference>
<feature type="transmembrane region" description="Helical" evidence="1">
    <location>
        <begin position="28"/>
        <end position="46"/>
    </location>
</feature>
<proteinExistence type="predicted"/>
<accession>A0A444ZMT7</accession>
<organism evidence="2 3">
    <name type="scientific">Arachis hypogaea</name>
    <name type="common">Peanut</name>
    <dbReference type="NCBI Taxonomy" id="3818"/>
    <lineage>
        <taxon>Eukaryota</taxon>
        <taxon>Viridiplantae</taxon>
        <taxon>Streptophyta</taxon>
        <taxon>Embryophyta</taxon>
        <taxon>Tracheophyta</taxon>
        <taxon>Spermatophyta</taxon>
        <taxon>Magnoliopsida</taxon>
        <taxon>eudicotyledons</taxon>
        <taxon>Gunneridae</taxon>
        <taxon>Pentapetalae</taxon>
        <taxon>rosids</taxon>
        <taxon>fabids</taxon>
        <taxon>Fabales</taxon>
        <taxon>Fabaceae</taxon>
        <taxon>Papilionoideae</taxon>
        <taxon>50 kb inversion clade</taxon>
        <taxon>dalbergioids sensu lato</taxon>
        <taxon>Dalbergieae</taxon>
        <taxon>Pterocarpus clade</taxon>
        <taxon>Arachis</taxon>
    </lineage>
</organism>
<gene>
    <name evidence="2" type="ORF">Ahy_B04g072227</name>
</gene>
<evidence type="ECO:0000313" key="3">
    <source>
        <dbReference type="Proteomes" id="UP000289738"/>
    </source>
</evidence>
<evidence type="ECO:0000256" key="1">
    <source>
        <dbReference type="SAM" id="Phobius"/>
    </source>
</evidence>
<dbReference type="AlphaFoldDB" id="A0A444ZMT7"/>
<sequence length="88" mass="10432">MKQVYALRCCGFCVMILIRKSKQHTGKFIYLYNFCSLCFSSNFYFVNSLFSLYDLIMHCSGNKWISNIRFGKCFIYVHHQKLWFVGGS</sequence>
<keyword evidence="3" id="KW-1185">Reference proteome</keyword>
<keyword evidence="1" id="KW-0812">Transmembrane</keyword>
<keyword evidence="1" id="KW-1133">Transmembrane helix</keyword>